<reference evidence="3 4" key="1">
    <citation type="submission" date="2020-08" db="EMBL/GenBank/DDBJ databases">
        <title>Cohnella phylogeny.</title>
        <authorList>
            <person name="Dunlap C."/>
        </authorList>
    </citation>
    <scope>NUCLEOTIDE SEQUENCE [LARGE SCALE GENOMIC DNA]</scope>
    <source>
        <strain evidence="3 4">DSM 25239</strain>
    </source>
</reference>
<dbReference type="RefSeq" id="WP_185139334.1">
    <property type="nucleotide sequence ID" value="NZ_JACJVR010000127.1"/>
</dbReference>
<comment type="caution">
    <text evidence="3">The sequence shown here is derived from an EMBL/GenBank/DDBJ whole genome shotgun (WGS) entry which is preliminary data.</text>
</comment>
<dbReference type="PROSITE" id="PS51352">
    <property type="entry name" value="THIOREDOXIN_2"/>
    <property type="match status" value="1"/>
</dbReference>
<name>A0A841U3T5_9BACL</name>
<dbReference type="AlphaFoldDB" id="A0A841U3T5"/>
<evidence type="ECO:0000313" key="4">
    <source>
        <dbReference type="Proteomes" id="UP000553776"/>
    </source>
</evidence>
<keyword evidence="1" id="KW-0472">Membrane</keyword>
<dbReference type="EMBL" id="JACJVR010000127">
    <property type="protein sequence ID" value="MBB6695387.1"/>
    <property type="molecule type" value="Genomic_DNA"/>
</dbReference>
<evidence type="ECO:0000259" key="2">
    <source>
        <dbReference type="PROSITE" id="PS51352"/>
    </source>
</evidence>
<evidence type="ECO:0000313" key="3">
    <source>
        <dbReference type="EMBL" id="MBB6695387.1"/>
    </source>
</evidence>
<keyword evidence="4" id="KW-1185">Reference proteome</keyword>
<sequence>MNPLFMVSYFTLWALTLCLGACVVYMLRRMNRIKRPNFPPGIPEGELPGLEPRSEFPRLDMIDTAGKEISLRNTVVVFSVTGCGVCKLLYPVLHKFKDKHPHLKLAILMFEENEGELPAVMQEYDITLPVIPHRMEEMTVYRTTVFPFAYTLDSNGRVVAKGHVNEEAHLRTLAEPILPQAPSLSPAG</sequence>
<gene>
    <name evidence="3" type="ORF">H7B90_28730</name>
</gene>
<organism evidence="3 4">
    <name type="scientific">Cohnella xylanilytica</name>
    <dbReference type="NCBI Taxonomy" id="557555"/>
    <lineage>
        <taxon>Bacteria</taxon>
        <taxon>Bacillati</taxon>
        <taxon>Bacillota</taxon>
        <taxon>Bacilli</taxon>
        <taxon>Bacillales</taxon>
        <taxon>Paenibacillaceae</taxon>
        <taxon>Cohnella</taxon>
    </lineage>
</organism>
<accession>A0A841U3T5</accession>
<dbReference type="InterPro" id="IPR036249">
    <property type="entry name" value="Thioredoxin-like_sf"/>
</dbReference>
<proteinExistence type="predicted"/>
<feature type="domain" description="Thioredoxin" evidence="2">
    <location>
        <begin position="50"/>
        <end position="178"/>
    </location>
</feature>
<feature type="transmembrane region" description="Helical" evidence="1">
    <location>
        <begin position="6"/>
        <end position="27"/>
    </location>
</feature>
<dbReference type="InterPro" id="IPR013766">
    <property type="entry name" value="Thioredoxin_domain"/>
</dbReference>
<keyword evidence="1" id="KW-1133">Transmembrane helix</keyword>
<keyword evidence="1" id="KW-0812">Transmembrane</keyword>
<evidence type="ECO:0000256" key="1">
    <source>
        <dbReference type="SAM" id="Phobius"/>
    </source>
</evidence>
<dbReference type="SUPFAM" id="SSF52833">
    <property type="entry name" value="Thioredoxin-like"/>
    <property type="match status" value="1"/>
</dbReference>
<dbReference type="Gene3D" id="3.40.30.10">
    <property type="entry name" value="Glutaredoxin"/>
    <property type="match status" value="1"/>
</dbReference>
<protein>
    <recommendedName>
        <fullName evidence="2">Thioredoxin domain-containing protein</fullName>
    </recommendedName>
</protein>
<dbReference type="Proteomes" id="UP000553776">
    <property type="component" value="Unassembled WGS sequence"/>
</dbReference>